<organism evidence="1 2">
    <name type="scientific">Eubacterium oxidoreducens</name>
    <dbReference type="NCBI Taxonomy" id="1732"/>
    <lineage>
        <taxon>Bacteria</taxon>
        <taxon>Bacillati</taxon>
        <taxon>Bacillota</taxon>
        <taxon>Clostridia</taxon>
        <taxon>Eubacteriales</taxon>
        <taxon>Eubacteriaceae</taxon>
        <taxon>Eubacterium</taxon>
    </lineage>
</organism>
<reference evidence="1 2" key="1">
    <citation type="submission" date="2016-10" db="EMBL/GenBank/DDBJ databases">
        <authorList>
            <person name="de Groot N.N."/>
        </authorList>
    </citation>
    <scope>NUCLEOTIDE SEQUENCE [LARGE SCALE GENOMIC DNA]</scope>
    <source>
        <strain evidence="1 2">DSM 3217</strain>
    </source>
</reference>
<dbReference type="EMBL" id="FMXR01000022">
    <property type="protein sequence ID" value="SDB33991.1"/>
    <property type="molecule type" value="Genomic_DNA"/>
</dbReference>
<keyword evidence="2" id="KW-1185">Reference proteome</keyword>
<dbReference type="STRING" id="1732.SAMN02910417_02515"/>
<evidence type="ECO:0000313" key="2">
    <source>
        <dbReference type="Proteomes" id="UP000199228"/>
    </source>
</evidence>
<protein>
    <submittedName>
        <fullName evidence="1">Uncharacterized protein</fullName>
    </submittedName>
</protein>
<evidence type="ECO:0000313" key="1">
    <source>
        <dbReference type="EMBL" id="SDB33991.1"/>
    </source>
</evidence>
<proteinExistence type="predicted"/>
<gene>
    <name evidence="1" type="ORF">SAMN02910417_02515</name>
</gene>
<name>A0A1G6CM70_EUBOX</name>
<dbReference type="AlphaFoldDB" id="A0A1G6CM70"/>
<accession>A0A1G6CM70</accession>
<dbReference type="Proteomes" id="UP000199228">
    <property type="component" value="Unassembled WGS sequence"/>
</dbReference>
<sequence>MKSIRPELVMPAGFVSAISELNKSSVERLTYNNNIVYKSDERKFVSVINKTDYANARELNIICKSEDLF</sequence>